<keyword evidence="2" id="KW-1133">Transmembrane helix</keyword>
<name>A0A0F4YLH6_RASE3</name>
<dbReference type="EMBL" id="LASV01000383">
    <property type="protein sequence ID" value="KKA19094.1"/>
    <property type="molecule type" value="Genomic_DNA"/>
</dbReference>
<evidence type="ECO:0000256" key="2">
    <source>
        <dbReference type="SAM" id="Phobius"/>
    </source>
</evidence>
<dbReference type="Proteomes" id="UP000053958">
    <property type="component" value="Unassembled WGS sequence"/>
</dbReference>
<protein>
    <submittedName>
        <fullName evidence="3">Uncharacterized protein</fullName>
    </submittedName>
</protein>
<dbReference type="GeneID" id="25319224"/>
<dbReference type="AlphaFoldDB" id="A0A0F4YLH6"/>
<reference evidence="3 4" key="1">
    <citation type="submission" date="2015-04" db="EMBL/GenBank/DDBJ databases">
        <authorList>
            <person name="Heijne W.H."/>
            <person name="Fedorova N.D."/>
            <person name="Nierman W.C."/>
            <person name="Vollebregt A.W."/>
            <person name="Zhao Z."/>
            <person name="Wu L."/>
            <person name="Kumar M."/>
            <person name="Stam H."/>
            <person name="van den Berg M.A."/>
            <person name="Pel H.J."/>
        </authorList>
    </citation>
    <scope>NUCLEOTIDE SEQUENCE [LARGE SCALE GENOMIC DNA]</scope>
    <source>
        <strain evidence="3 4">CBS 393.64</strain>
    </source>
</reference>
<feature type="transmembrane region" description="Helical" evidence="2">
    <location>
        <begin position="351"/>
        <end position="371"/>
    </location>
</feature>
<dbReference type="RefSeq" id="XP_013325706.1">
    <property type="nucleotide sequence ID" value="XM_013470252.1"/>
</dbReference>
<comment type="caution">
    <text evidence="3">The sequence shown here is derived from an EMBL/GenBank/DDBJ whole genome shotgun (WGS) entry which is preliminary data.</text>
</comment>
<keyword evidence="2" id="KW-0812">Transmembrane</keyword>
<evidence type="ECO:0000313" key="4">
    <source>
        <dbReference type="Proteomes" id="UP000053958"/>
    </source>
</evidence>
<keyword evidence="4" id="KW-1185">Reference proteome</keyword>
<dbReference type="OrthoDB" id="5420013at2759"/>
<accession>A0A0F4YLH6</accession>
<feature type="transmembrane region" description="Helical" evidence="2">
    <location>
        <begin position="377"/>
        <end position="395"/>
    </location>
</feature>
<sequence length="409" mass="45921">MPYARSIEADSASVNKESSDSQDGEIEREKASVPLERASSNENEALERTKSADASKVPPNLQRDLAHDNITEDQQLELRMNTVPGERQSEVDRQFDSNQEADSQYASLVDHMEAPAPGKLHLEPPPQFKHPIQTSQLSISAFGVSLLRTREGNDCARSRTLTKEVKIQRALPGLVNIVSGWKIKLGQGVRLISARIEAEFKHGPVSTKLGVSNVTATALEKYVVVGLYNRNNNVPVERLKRVKEAGQLFAAIRSASKSLRSLPQRLFSLKYVAGFGIYECHPDKGYHTYVDIDLPTERVLLEFYRDYKSLRNDVEDRWGDWVHEKFNNGSTDPGQGRYSLQLVLRWSVGRITIYVTAPIILSLAIGIWYMQKTGDAEAAWVISTYIVAATTGPLIQQRFQYYIPPFLVC</sequence>
<gene>
    <name evidence="3" type="ORF">T310_6947</name>
</gene>
<evidence type="ECO:0000256" key="1">
    <source>
        <dbReference type="SAM" id="MobiDB-lite"/>
    </source>
</evidence>
<proteinExistence type="predicted"/>
<evidence type="ECO:0000313" key="3">
    <source>
        <dbReference type="EMBL" id="KKA19094.1"/>
    </source>
</evidence>
<feature type="region of interest" description="Disordered" evidence="1">
    <location>
        <begin position="1"/>
        <end position="60"/>
    </location>
</feature>
<keyword evidence="2" id="KW-0472">Membrane</keyword>
<organism evidence="3 4">
    <name type="scientific">Rasamsonia emersonii (strain ATCC 16479 / CBS 393.64 / IMI 116815)</name>
    <dbReference type="NCBI Taxonomy" id="1408163"/>
    <lineage>
        <taxon>Eukaryota</taxon>
        <taxon>Fungi</taxon>
        <taxon>Dikarya</taxon>
        <taxon>Ascomycota</taxon>
        <taxon>Pezizomycotina</taxon>
        <taxon>Eurotiomycetes</taxon>
        <taxon>Eurotiomycetidae</taxon>
        <taxon>Eurotiales</taxon>
        <taxon>Trichocomaceae</taxon>
        <taxon>Rasamsonia</taxon>
    </lineage>
</organism>